<evidence type="ECO:0000313" key="1">
    <source>
        <dbReference type="EMBL" id="BAT71812.1"/>
    </source>
</evidence>
<dbReference type="EMBL" id="AP013035">
    <property type="protein sequence ID" value="BAT71812.1"/>
    <property type="molecule type" value="Genomic_DNA"/>
</dbReference>
<organism evidence="1 2">
    <name type="scientific">Thermosulfidibacter takaii (strain DSM 17441 / JCM 13301 / NBRC 103674 / ABI70S6)</name>
    <dbReference type="NCBI Taxonomy" id="1298851"/>
    <lineage>
        <taxon>Bacteria</taxon>
        <taxon>Pseudomonadati</taxon>
        <taxon>Thermosulfidibacterota</taxon>
        <taxon>Thermosulfidibacteria</taxon>
        <taxon>Thermosulfidibacterales</taxon>
        <taxon>Thermosulfidibacteraceae</taxon>
    </lineage>
</organism>
<proteinExistence type="predicted"/>
<keyword evidence="2" id="KW-1185">Reference proteome</keyword>
<dbReference type="STRING" id="1298851.TST_1018"/>
<accession>A0A0S3QU05</accession>
<dbReference type="AlphaFoldDB" id="A0A0S3QU05"/>
<evidence type="ECO:0008006" key="3">
    <source>
        <dbReference type="Google" id="ProtNLM"/>
    </source>
</evidence>
<evidence type="ECO:0000313" key="2">
    <source>
        <dbReference type="Proteomes" id="UP000063234"/>
    </source>
</evidence>
<reference evidence="2" key="1">
    <citation type="journal article" date="2018" name="Science">
        <title>A primordial and reversible TCA cycle in a facultatively chemolithoautotrophic thermophile.</title>
        <authorList>
            <person name="Nunoura T."/>
            <person name="Chikaraishi Y."/>
            <person name="Izaki R."/>
            <person name="Suwa T."/>
            <person name="Sato T."/>
            <person name="Harada T."/>
            <person name="Mori K."/>
            <person name="Kato Y."/>
            <person name="Miyazaki M."/>
            <person name="Shimamura S."/>
            <person name="Yanagawa K."/>
            <person name="Shuto A."/>
            <person name="Ohkouchi N."/>
            <person name="Fujita N."/>
            <person name="Takaki Y."/>
            <person name="Atomi H."/>
            <person name="Takai K."/>
        </authorList>
    </citation>
    <scope>NUCLEOTIDE SEQUENCE [LARGE SCALE GENOMIC DNA]</scope>
    <source>
        <strain evidence="2">DSM 17441 / JCM 13301 / NBRC 103674 / ABI70S6</strain>
    </source>
</reference>
<gene>
    <name evidence="1" type="ORF">TST_1018</name>
</gene>
<sequence length="208" mass="24284">MTIEERALNYTREGWGSRASVFMALLDHFRSPLPLEIRKWICLALDPFHGPSGSFYTEKGKYGITVCGALSGALAAFNVILADPEMLPYAFWTEGMKEDGWIKRMLDENWETKRKIEKYIQMLERYGYGAHHEMIKRFYNKFSTTDCYDLCKPFKDPVSVECFRNCARIICWTASMAKDVIEEFKVNPEKFKIGDEHCFKKLMRDINP</sequence>
<name>A0A0S3QU05_THET7</name>
<dbReference type="Proteomes" id="UP000063234">
    <property type="component" value="Chromosome"/>
</dbReference>
<protein>
    <recommendedName>
        <fullName evidence="3">C_GCAxxG_C_C family protein</fullName>
    </recommendedName>
</protein>
<dbReference type="KEGG" id="ttk:TST_1018"/>
<dbReference type="RefSeq" id="WP_068549810.1">
    <property type="nucleotide sequence ID" value="NZ_AP013035.1"/>
</dbReference>